<dbReference type="EMBL" id="PDPS01000022">
    <property type="protein sequence ID" value="PID58539.1"/>
    <property type="molecule type" value="Genomic_DNA"/>
</dbReference>
<name>A0A2G6E8W7_9BACT</name>
<evidence type="ECO:0000313" key="3">
    <source>
        <dbReference type="Proteomes" id="UP000229740"/>
    </source>
</evidence>
<dbReference type="InterPro" id="IPR027383">
    <property type="entry name" value="Znf_put"/>
</dbReference>
<dbReference type="InterPro" id="IPR041916">
    <property type="entry name" value="Anti_sigma_zinc_sf"/>
</dbReference>
<proteinExistence type="predicted"/>
<dbReference type="AlphaFoldDB" id="A0A2G6E8W7"/>
<sequence>MNCDAYRILISAYIDGELSDSDAQHLKAHLTSCTPCFLCLQEQEKMQAAIKRYTFMQEVPGVPETFSAKIIAQLENELQQLPSLSYTERLAARCRADVRKFVDAWIDSLKLRPFTWTVSAGFFFLSFSALLMNEFYLQPSGSYLAEPQTPAFEMASRKESFSKTVKQFEETALAGADREFDGSDFIVIAELDNESAPLPTLQNRDPMQDYVYSHVVEAYQDRLSEDAMLIGYVQKAHFLQ</sequence>
<protein>
    <recommendedName>
        <fullName evidence="1">Putative zinc-finger domain-containing protein</fullName>
    </recommendedName>
</protein>
<feature type="domain" description="Putative zinc-finger" evidence="1">
    <location>
        <begin position="3"/>
        <end position="36"/>
    </location>
</feature>
<comment type="caution">
    <text evidence="2">The sequence shown here is derived from an EMBL/GenBank/DDBJ whole genome shotgun (WGS) entry which is preliminary data.</text>
</comment>
<gene>
    <name evidence="2" type="ORF">CSB45_03070</name>
</gene>
<dbReference type="Proteomes" id="UP000229740">
    <property type="component" value="Unassembled WGS sequence"/>
</dbReference>
<reference evidence="2 3" key="1">
    <citation type="submission" date="2017-10" db="EMBL/GenBank/DDBJ databases">
        <title>Novel microbial diversity and functional potential in the marine mammal oral microbiome.</title>
        <authorList>
            <person name="Dudek N.K."/>
            <person name="Sun C.L."/>
            <person name="Burstein D."/>
            <person name="Kantor R.S."/>
            <person name="Aliaga Goltsman D.S."/>
            <person name="Bik E.M."/>
            <person name="Thomas B.C."/>
            <person name="Banfield J.F."/>
            <person name="Relman D.A."/>
        </authorList>
    </citation>
    <scope>NUCLEOTIDE SEQUENCE [LARGE SCALE GENOMIC DNA]</scope>
    <source>
        <strain evidence="2">DOLZORAL124_49_17</strain>
    </source>
</reference>
<dbReference type="Gene3D" id="1.10.10.1320">
    <property type="entry name" value="Anti-sigma factor, zinc-finger domain"/>
    <property type="match status" value="1"/>
</dbReference>
<evidence type="ECO:0000313" key="2">
    <source>
        <dbReference type="EMBL" id="PID58539.1"/>
    </source>
</evidence>
<accession>A0A2G6E8W7</accession>
<evidence type="ECO:0000259" key="1">
    <source>
        <dbReference type="Pfam" id="PF13490"/>
    </source>
</evidence>
<organism evidence="2 3">
    <name type="scientific">candidate division KSB3 bacterium</name>
    <dbReference type="NCBI Taxonomy" id="2044937"/>
    <lineage>
        <taxon>Bacteria</taxon>
        <taxon>candidate division KSB3</taxon>
    </lineage>
</organism>
<dbReference type="Pfam" id="PF13490">
    <property type="entry name" value="zf-HC2"/>
    <property type="match status" value="1"/>
</dbReference>